<evidence type="ECO:0000256" key="6">
    <source>
        <dbReference type="ARBA" id="ARBA00022833"/>
    </source>
</evidence>
<dbReference type="InterPro" id="IPR038371">
    <property type="entry name" value="Cu_polyphenol_OxRdtase_sf"/>
</dbReference>
<evidence type="ECO:0000256" key="4">
    <source>
        <dbReference type="ARBA" id="ARBA00022723"/>
    </source>
</evidence>
<comment type="catalytic activity">
    <reaction evidence="7">
        <text>adenosine + H2O + H(+) = inosine + NH4(+)</text>
        <dbReference type="Rhea" id="RHEA:24408"/>
        <dbReference type="ChEBI" id="CHEBI:15377"/>
        <dbReference type="ChEBI" id="CHEBI:15378"/>
        <dbReference type="ChEBI" id="CHEBI:16335"/>
        <dbReference type="ChEBI" id="CHEBI:17596"/>
        <dbReference type="ChEBI" id="CHEBI:28938"/>
        <dbReference type="EC" id="3.5.4.4"/>
    </reaction>
    <physiologicalReaction direction="left-to-right" evidence="7">
        <dbReference type="Rhea" id="RHEA:24409"/>
    </physiologicalReaction>
</comment>
<evidence type="ECO:0000256" key="1">
    <source>
        <dbReference type="ARBA" id="ARBA00000553"/>
    </source>
</evidence>
<keyword evidence="5" id="KW-0378">Hydrolase</keyword>
<keyword evidence="6" id="KW-0862">Zinc</keyword>
<dbReference type="InterPro" id="IPR011324">
    <property type="entry name" value="Cytotoxic_necrot_fac-like_cat"/>
</dbReference>
<reference evidence="10 11" key="1">
    <citation type="submission" date="2020-08" db="EMBL/GenBank/DDBJ databases">
        <title>Functional genomics of gut bacteria from endangered species of beetles.</title>
        <authorList>
            <person name="Carlos-Shanley C."/>
        </authorList>
    </citation>
    <scope>NUCLEOTIDE SEQUENCE [LARGE SCALE GENOMIC DNA]</scope>
    <source>
        <strain evidence="10 11">S00124</strain>
    </source>
</reference>
<gene>
    <name evidence="10" type="ORF">HNP33_003917</name>
</gene>
<proteinExistence type="inferred from homology"/>
<dbReference type="PANTHER" id="PTHR30616:SF2">
    <property type="entry name" value="PURINE NUCLEOSIDE PHOSPHORYLASE LACC1"/>
    <property type="match status" value="1"/>
</dbReference>
<evidence type="ECO:0000313" key="11">
    <source>
        <dbReference type="Proteomes" id="UP000562492"/>
    </source>
</evidence>
<accession>A0ABR6RKV4</accession>
<evidence type="ECO:0000256" key="2">
    <source>
        <dbReference type="ARBA" id="ARBA00007353"/>
    </source>
</evidence>
<sequence>MDNAFPQDWIVPDWPAPARVHALCTTRKGGSSTGLFGTTNLSLNVGDEATHVLQNRALLAQAMRSLEAQNASKGIAGGAVTAASPSQPVFVRQVHGTDVKYIDQCATSGQDADASVSDTPGMGCAVMAADCLPVIFSHANLPVVGAAHAGWRGLVGQGGVGVLETCFAAYAELVRKHLGEDMSHADIAAQTLAWLGPCISQPEFEVGPEVQAAFVEHDASAAAFFAAGKPDKFQADLSALARHRLQRQGITQLYGNDSSPAWCTVRNPERFFSHRRDGVPGVQGGSGRFAACVWVA</sequence>
<comment type="catalytic activity">
    <reaction evidence="1">
        <text>inosine + phosphate = alpha-D-ribose 1-phosphate + hypoxanthine</text>
        <dbReference type="Rhea" id="RHEA:27646"/>
        <dbReference type="ChEBI" id="CHEBI:17368"/>
        <dbReference type="ChEBI" id="CHEBI:17596"/>
        <dbReference type="ChEBI" id="CHEBI:43474"/>
        <dbReference type="ChEBI" id="CHEBI:57720"/>
        <dbReference type="EC" id="2.4.2.1"/>
    </reaction>
    <physiologicalReaction direction="left-to-right" evidence="1">
        <dbReference type="Rhea" id="RHEA:27647"/>
    </physiologicalReaction>
</comment>
<dbReference type="Gene3D" id="3.60.140.10">
    <property type="entry name" value="CNF1/YfiH-like putative cysteine hydrolases"/>
    <property type="match status" value="1"/>
</dbReference>
<dbReference type="InterPro" id="IPR003730">
    <property type="entry name" value="Cu_polyphenol_OxRdtase"/>
</dbReference>
<dbReference type="Pfam" id="PF02578">
    <property type="entry name" value="Cu-oxidase_4"/>
    <property type="match status" value="1"/>
</dbReference>
<evidence type="ECO:0000313" key="10">
    <source>
        <dbReference type="EMBL" id="MBB6579801.1"/>
    </source>
</evidence>
<dbReference type="CDD" id="cd16833">
    <property type="entry name" value="YfiH"/>
    <property type="match status" value="1"/>
</dbReference>
<evidence type="ECO:0000256" key="5">
    <source>
        <dbReference type="ARBA" id="ARBA00022801"/>
    </source>
</evidence>
<dbReference type="PANTHER" id="PTHR30616">
    <property type="entry name" value="UNCHARACTERIZED PROTEIN YFIH"/>
    <property type="match status" value="1"/>
</dbReference>
<dbReference type="Proteomes" id="UP000562492">
    <property type="component" value="Unassembled WGS sequence"/>
</dbReference>
<evidence type="ECO:0000256" key="8">
    <source>
        <dbReference type="ARBA" id="ARBA00048968"/>
    </source>
</evidence>
<dbReference type="SUPFAM" id="SSF64438">
    <property type="entry name" value="CNF1/YfiH-like putative cysteine hydrolases"/>
    <property type="match status" value="1"/>
</dbReference>
<evidence type="ECO:0000256" key="9">
    <source>
        <dbReference type="ARBA" id="ARBA00049893"/>
    </source>
</evidence>
<keyword evidence="4" id="KW-0479">Metal-binding</keyword>
<keyword evidence="3" id="KW-0808">Transferase</keyword>
<comment type="similarity">
    <text evidence="2">Belongs to the purine nucleoside phosphorylase YfiH/LACC1 family.</text>
</comment>
<dbReference type="RefSeq" id="WP_184711484.1">
    <property type="nucleotide sequence ID" value="NZ_JACHKZ010000039.1"/>
</dbReference>
<evidence type="ECO:0000256" key="3">
    <source>
        <dbReference type="ARBA" id="ARBA00022679"/>
    </source>
</evidence>
<organism evidence="10 11">
    <name type="scientific">Comamonas odontotermitis</name>
    <dbReference type="NCBI Taxonomy" id="379895"/>
    <lineage>
        <taxon>Bacteria</taxon>
        <taxon>Pseudomonadati</taxon>
        <taxon>Pseudomonadota</taxon>
        <taxon>Betaproteobacteria</taxon>
        <taxon>Burkholderiales</taxon>
        <taxon>Comamonadaceae</taxon>
        <taxon>Comamonas</taxon>
    </lineage>
</organism>
<dbReference type="EMBL" id="JACHKZ010000039">
    <property type="protein sequence ID" value="MBB6579801.1"/>
    <property type="molecule type" value="Genomic_DNA"/>
</dbReference>
<protein>
    <submittedName>
        <fullName evidence="10">YfiH family protein</fullName>
    </submittedName>
</protein>
<keyword evidence="11" id="KW-1185">Reference proteome</keyword>
<comment type="catalytic activity">
    <reaction evidence="8">
        <text>adenosine + phosphate = alpha-D-ribose 1-phosphate + adenine</text>
        <dbReference type="Rhea" id="RHEA:27642"/>
        <dbReference type="ChEBI" id="CHEBI:16335"/>
        <dbReference type="ChEBI" id="CHEBI:16708"/>
        <dbReference type="ChEBI" id="CHEBI:43474"/>
        <dbReference type="ChEBI" id="CHEBI:57720"/>
        <dbReference type="EC" id="2.4.2.1"/>
    </reaction>
    <physiologicalReaction direction="left-to-right" evidence="8">
        <dbReference type="Rhea" id="RHEA:27643"/>
    </physiologicalReaction>
</comment>
<name>A0ABR6RKV4_9BURK</name>
<evidence type="ECO:0000256" key="7">
    <source>
        <dbReference type="ARBA" id="ARBA00047989"/>
    </source>
</evidence>
<comment type="caution">
    <text evidence="10">The sequence shown here is derived from an EMBL/GenBank/DDBJ whole genome shotgun (WGS) entry which is preliminary data.</text>
</comment>
<comment type="catalytic activity">
    <reaction evidence="9">
        <text>S-methyl-5'-thioadenosine + phosphate = 5-(methylsulfanyl)-alpha-D-ribose 1-phosphate + adenine</text>
        <dbReference type="Rhea" id="RHEA:11852"/>
        <dbReference type="ChEBI" id="CHEBI:16708"/>
        <dbReference type="ChEBI" id="CHEBI:17509"/>
        <dbReference type="ChEBI" id="CHEBI:43474"/>
        <dbReference type="ChEBI" id="CHEBI:58533"/>
        <dbReference type="EC" id="2.4.2.28"/>
    </reaction>
    <physiologicalReaction direction="left-to-right" evidence="9">
        <dbReference type="Rhea" id="RHEA:11853"/>
    </physiologicalReaction>
</comment>